<feature type="transmembrane region" description="Helical" evidence="1">
    <location>
        <begin position="36"/>
        <end position="56"/>
    </location>
</feature>
<dbReference type="Gene3D" id="1.20.210.10">
    <property type="entry name" value="Cytochrome c oxidase-like, subunit I domain"/>
    <property type="match status" value="1"/>
</dbReference>
<keyword evidence="1" id="KW-0472">Membrane</keyword>
<evidence type="ECO:0000313" key="3">
    <source>
        <dbReference type="Proteomes" id="UP001500880"/>
    </source>
</evidence>
<dbReference type="Proteomes" id="UP001500880">
    <property type="component" value="Unassembled WGS sequence"/>
</dbReference>
<keyword evidence="1" id="KW-1133">Transmembrane helix</keyword>
<dbReference type="Pfam" id="PF00115">
    <property type="entry name" value="COX1"/>
    <property type="match status" value="1"/>
</dbReference>
<evidence type="ECO:0000256" key="1">
    <source>
        <dbReference type="SAM" id="Phobius"/>
    </source>
</evidence>
<accession>A0ABP3KID2</accession>
<dbReference type="InterPro" id="IPR036927">
    <property type="entry name" value="Cyt_c_oxase-like_su1_sf"/>
</dbReference>
<evidence type="ECO:0008006" key="4">
    <source>
        <dbReference type="Google" id="ProtNLM"/>
    </source>
</evidence>
<reference evidence="3" key="1">
    <citation type="journal article" date="2019" name="Int. J. Syst. Evol. Microbiol.">
        <title>The Global Catalogue of Microorganisms (GCM) 10K type strain sequencing project: providing services to taxonomists for standard genome sequencing and annotation.</title>
        <authorList>
            <consortium name="The Broad Institute Genomics Platform"/>
            <consortium name="The Broad Institute Genome Sequencing Center for Infectious Disease"/>
            <person name="Wu L."/>
            <person name="Ma J."/>
        </authorList>
    </citation>
    <scope>NUCLEOTIDE SEQUENCE [LARGE SCALE GENOMIC DNA]</scope>
    <source>
        <strain evidence="3">JCM 12389</strain>
    </source>
</reference>
<feature type="transmembrane region" description="Helical" evidence="1">
    <location>
        <begin position="68"/>
        <end position="90"/>
    </location>
</feature>
<sequence length="128" mass="14106">MGTLLIKISSVYFVIGVCIGYYMSTSHQYTLTGVHVHINLLGWTALTLIGIIYVLFPELTSRRSAKIHFWLHNLGLPLMMISLAVMLLTGNMNSTPLIVGTAVGGTLVLLGVLFFAFNILVNLRRKKA</sequence>
<dbReference type="EMBL" id="BAAADO010000001">
    <property type="protein sequence ID" value="GAA0480575.1"/>
    <property type="molecule type" value="Genomic_DNA"/>
</dbReference>
<dbReference type="SUPFAM" id="SSF81442">
    <property type="entry name" value="Cytochrome c oxidase subunit I-like"/>
    <property type="match status" value="1"/>
</dbReference>
<name>A0ABP3KID2_9BACI</name>
<evidence type="ECO:0000313" key="2">
    <source>
        <dbReference type="EMBL" id="GAA0480575.1"/>
    </source>
</evidence>
<proteinExistence type="predicted"/>
<gene>
    <name evidence="2" type="ORF">GCM10008986_01410</name>
</gene>
<comment type="caution">
    <text evidence="2">The sequence shown here is derived from an EMBL/GenBank/DDBJ whole genome shotgun (WGS) entry which is preliminary data.</text>
</comment>
<organism evidence="2 3">
    <name type="scientific">Salinibacillus aidingensis</name>
    <dbReference type="NCBI Taxonomy" id="237684"/>
    <lineage>
        <taxon>Bacteria</taxon>
        <taxon>Bacillati</taxon>
        <taxon>Bacillota</taxon>
        <taxon>Bacilli</taxon>
        <taxon>Bacillales</taxon>
        <taxon>Bacillaceae</taxon>
        <taxon>Salinibacillus</taxon>
    </lineage>
</organism>
<keyword evidence="1" id="KW-0812">Transmembrane</keyword>
<dbReference type="InterPro" id="IPR000883">
    <property type="entry name" value="Cyt_C_Oxase_1"/>
</dbReference>
<feature type="transmembrane region" description="Helical" evidence="1">
    <location>
        <begin position="5"/>
        <end position="24"/>
    </location>
</feature>
<protein>
    <recommendedName>
        <fullName evidence="4">Cytochrome C and Quinol oxidase polypeptide I</fullName>
    </recommendedName>
</protein>
<keyword evidence="3" id="KW-1185">Reference proteome</keyword>
<dbReference type="RefSeq" id="WP_425542163.1">
    <property type="nucleotide sequence ID" value="NZ_BAAADO010000001.1"/>
</dbReference>
<feature type="transmembrane region" description="Helical" evidence="1">
    <location>
        <begin position="96"/>
        <end position="121"/>
    </location>
</feature>